<dbReference type="GO" id="GO:0000287">
    <property type="term" value="F:magnesium ion binding"/>
    <property type="evidence" value="ECO:0007669"/>
    <property type="project" value="UniProtKB-UniRule"/>
</dbReference>
<comment type="caution">
    <text evidence="19">The sequence shown here is derived from an EMBL/GenBank/DDBJ whole genome shotgun (WGS) entry which is preliminary data.</text>
</comment>
<dbReference type="Gene3D" id="1.10.150.20">
    <property type="entry name" value="5' to 3' exonuclease, C-terminal subdomain"/>
    <property type="match status" value="1"/>
</dbReference>
<dbReference type="InterPro" id="IPR017961">
    <property type="entry name" value="DNA_pol_Y-fam_little_finger"/>
</dbReference>
<dbReference type="EMBL" id="SGWX01000001">
    <property type="protein sequence ID" value="RZS61304.1"/>
    <property type="molecule type" value="Genomic_DNA"/>
</dbReference>
<dbReference type="InterPro" id="IPR001126">
    <property type="entry name" value="UmuC"/>
</dbReference>
<evidence type="ECO:0000256" key="9">
    <source>
        <dbReference type="ARBA" id="ARBA00022763"/>
    </source>
</evidence>
<keyword evidence="9 16" id="KW-0227">DNA damage</keyword>
<dbReference type="InterPro" id="IPR036775">
    <property type="entry name" value="DNA_pol_Y-fam_lit_finger_sf"/>
</dbReference>
<dbReference type="GO" id="GO:0042276">
    <property type="term" value="P:error-prone translesion synthesis"/>
    <property type="evidence" value="ECO:0007669"/>
    <property type="project" value="TreeGrafter"/>
</dbReference>
<protein>
    <recommendedName>
        <fullName evidence="16">DNA polymerase IV</fullName>
        <shortName evidence="16">Pol IV</shortName>
        <ecNumber evidence="16">2.7.7.7</ecNumber>
    </recommendedName>
</protein>
<keyword evidence="4 16" id="KW-0963">Cytoplasm</keyword>
<dbReference type="RefSeq" id="WP_130413886.1">
    <property type="nucleotide sequence ID" value="NZ_SGWX01000001.1"/>
</dbReference>
<dbReference type="CDD" id="cd03586">
    <property type="entry name" value="PolY_Pol_IV_kappa"/>
    <property type="match status" value="1"/>
</dbReference>
<dbReference type="Pfam" id="PF00817">
    <property type="entry name" value="IMS"/>
    <property type="match status" value="1"/>
</dbReference>
<proteinExistence type="inferred from homology"/>
<evidence type="ECO:0000256" key="17">
    <source>
        <dbReference type="SAM" id="MobiDB-lite"/>
    </source>
</evidence>
<evidence type="ECO:0000256" key="6">
    <source>
        <dbReference type="ARBA" id="ARBA00022695"/>
    </source>
</evidence>
<keyword evidence="8 16" id="KW-0479">Metal-binding</keyword>
<evidence type="ECO:0000256" key="13">
    <source>
        <dbReference type="ARBA" id="ARBA00023204"/>
    </source>
</evidence>
<accession>A0A4Q7M1L8</accession>
<feature type="compositionally biased region" description="Basic and acidic residues" evidence="17">
    <location>
        <begin position="414"/>
        <end position="430"/>
    </location>
</feature>
<keyword evidence="13 16" id="KW-0234">DNA repair</keyword>
<comment type="subunit">
    <text evidence="16">Monomer.</text>
</comment>
<dbReference type="Gene3D" id="3.40.1170.60">
    <property type="match status" value="1"/>
</dbReference>
<dbReference type="GO" id="GO:0006261">
    <property type="term" value="P:DNA-templated DNA replication"/>
    <property type="evidence" value="ECO:0007669"/>
    <property type="project" value="UniProtKB-UniRule"/>
</dbReference>
<dbReference type="InterPro" id="IPR022880">
    <property type="entry name" value="DNApol_IV"/>
</dbReference>
<dbReference type="EC" id="2.7.7.7" evidence="16"/>
<dbReference type="Pfam" id="PF21999">
    <property type="entry name" value="IMS_HHH_1"/>
    <property type="match status" value="1"/>
</dbReference>
<feature type="site" description="Substrate discrimination" evidence="16">
    <location>
        <position position="32"/>
    </location>
</feature>
<dbReference type="PANTHER" id="PTHR11076">
    <property type="entry name" value="DNA REPAIR POLYMERASE UMUC / TRANSFERASE FAMILY MEMBER"/>
    <property type="match status" value="1"/>
</dbReference>
<dbReference type="Gene3D" id="3.30.1490.100">
    <property type="entry name" value="DNA polymerase, Y-family, little finger domain"/>
    <property type="match status" value="1"/>
</dbReference>
<evidence type="ECO:0000256" key="5">
    <source>
        <dbReference type="ARBA" id="ARBA00022679"/>
    </source>
</evidence>
<keyword evidence="20" id="KW-1185">Reference proteome</keyword>
<dbReference type="InterPro" id="IPR050116">
    <property type="entry name" value="DNA_polymerase-Y"/>
</dbReference>
<evidence type="ECO:0000313" key="19">
    <source>
        <dbReference type="EMBL" id="RZS61304.1"/>
    </source>
</evidence>
<evidence type="ECO:0000256" key="11">
    <source>
        <dbReference type="ARBA" id="ARBA00022932"/>
    </source>
</evidence>
<evidence type="ECO:0000256" key="12">
    <source>
        <dbReference type="ARBA" id="ARBA00023125"/>
    </source>
</evidence>
<feature type="domain" description="UmuC" evidence="18">
    <location>
        <begin position="23"/>
        <end position="202"/>
    </location>
</feature>
<dbReference type="Proteomes" id="UP000293852">
    <property type="component" value="Unassembled WGS sequence"/>
</dbReference>
<evidence type="ECO:0000259" key="18">
    <source>
        <dbReference type="PROSITE" id="PS50173"/>
    </source>
</evidence>
<comment type="similarity">
    <text evidence="2 16">Belongs to the DNA polymerase type-Y family.</text>
</comment>
<dbReference type="NCBIfam" id="NF002677">
    <property type="entry name" value="PRK02406.1"/>
    <property type="match status" value="1"/>
</dbReference>
<dbReference type="SUPFAM" id="SSF100879">
    <property type="entry name" value="Lesion bypass DNA polymerase (Y-family), little finger domain"/>
    <property type="match status" value="1"/>
</dbReference>
<feature type="region of interest" description="Disordered" evidence="17">
    <location>
        <begin position="401"/>
        <end position="430"/>
    </location>
</feature>
<evidence type="ECO:0000256" key="8">
    <source>
        <dbReference type="ARBA" id="ARBA00022723"/>
    </source>
</evidence>
<keyword evidence="11 16" id="KW-0239">DNA-directed DNA polymerase</keyword>
<dbReference type="InterPro" id="IPR043502">
    <property type="entry name" value="DNA/RNA_pol_sf"/>
</dbReference>
<dbReference type="GO" id="GO:0006281">
    <property type="term" value="P:DNA repair"/>
    <property type="evidence" value="ECO:0007669"/>
    <property type="project" value="UniProtKB-UniRule"/>
</dbReference>
<comment type="subcellular location">
    <subcellularLocation>
        <location evidence="1 16">Cytoplasm</location>
    </subcellularLocation>
</comment>
<keyword evidence="7 16" id="KW-0235">DNA replication</keyword>
<evidence type="ECO:0000256" key="1">
    <source>
        <dbReference type="ARBA" id="ARBA00004496"/>
    </source>
</evidence>
<feature type="binding site" evidence="16">
    <location>
        <position position="120"/>
    </location>
    <ligand>
        <name>Mg(2+)</name>
        <dbReference type="ChEBI" id="CHEBI:18420"/>
    </ligand>
</feature>
<keyword evidence="10 16" id="KW-0460">Magnesium</keyword>
<dbReference type="GO" id="GO:0003887">
    <property type="term" value="F:DNA-directed DNA polymerase activity"/>
    <property type="evidence" value="ECO:0007669"/>
    <property type="project" value="UniProtKB-UniRule"/>
</dbReference>
<feature type="active site" evidence="16">
    <location>
        <position position="121"/>
    </location>
</feature>
<keyword evidence="3 16" id="KW-0515">Mutator protein</keyword>
<dbReference type="GO" id="GO:0003684">
    <property type="term" value="F:damaged DNA binding"/>
    <property type="evidence" value="ECO:0007669"/>
    <property type="project" value="InterPro"/>
</dbReference>
<evidence type="ECO:0000313" key="20">
    <source>
        <dbReference type="Proteomes" id="UP000293852"/>
    </source>
</evidence>
<comment type="function">
    <text evidence="14 16">Poorly processive, error-prone DNA polymerase involved in untargeted mutagenesis. Copies undamaged DNA at stalled replication forks, which arise in vivo from mismatched or misaligned primer ends. These misaligned primers can be extended by PolIV. Exhibits no 3'-5' exonuclease (proofreading) activity. May be involved in translesional synthesis, in conjunction with the beta clamp from PolIII.</text>
</comment>
<evidence type="ECO:0000256" key="10">
    <source>
        <dbReference type="ARBA" id="ARBA00022842"/>
    </source>
</evidence>
<evidence type="ECO:0000256" key="16">
    <source>
        <dbReference type="HAMAP-Rule" id="MF_01113"/>
    </source>
</evidence>
<keyword evidence="6 16" id="KW-0548">Nucleotidyltransferase</keyword>
<dbReference type="InterPro" id="IPR053848">
    <property type="entry name" value="IMS_HHH_1"/>
</dbReference>
<dbReference type="PROSITE" id="PS50173">
    <property type="entry name" value="UMUC"/>
    <property type="match status" value="1"/>
</dbReference>
<dbReference type="OrthoDB" id="9808813at2"/>
<organism evidence="19 20">
    <name type="scientific">Xylanimonas ulmi</name>
    <dbReference type="NCBI Taxonomy" id="228973"/>
    <lineage>
        <taxon>Bacteria</taxon>
        <taxon>Bacillati</taxon>
        <taxon>Actinomycetota</taxon>
        <taxon>Actinomycetes</taxon>
        <taxon>Micrococcales</taxon>
        <taxon>Promicromonosporaceae</taxon>
        <taxon>Xylanimonas</taxon>
    </lineage>
</organism>
<evidence type="ECO:0000256" key="3">
    <source>
        <dbReference type="ARBA" id="ARBA00022457"/>
    </source>
</evidence>
<dbReference type="Pfam" id="PF11799">
    <property type="entry name" value="IMS_C"/>
    <property type="match status" value="1"/>
</dbReference>
<dbReference type="SUPFAM" id="SSF56672">
    <property type="entry name" value="DNA/RNA polymerases"/>
    <property type="match status" value="1"/>
</dbReference>
<evidence type="ECO:0000256" key="15">
    <source>
        <dbReference type="ARBA" id="ARBA00049244"/>
    </source>
</evidence>
<dbReference type="GO" id="GO:0009432">
    <property type="term" value="P:SOS response"/>
    <property type="evidence" value="ECO:0007669"/>
    <property type="project" value="TreeGrafter"/>
</dbReference>
<keyword evidence="5 16" id="KW-0808">Transferase</keyword>
<dbReference type="InterPro" id="IPR043128">
    <property type="entry name" value="Rev_trsase/Diguanyl_cyclase"/>
</dbReference>
<dbReference type="Gene3D" id="3.30.70.270">
    <property type="match status" value="1"/>
</dbReference>
<comment type="cofactor">
    <cofactor evidence="16">
        <name>Mg(2+)</name>
        <dbReference type="ChEBI" id="CHEBI:18420"/>
    </cofactor>
    <text evidence="16">Binds 2 magnesium ions per subunit.</text>
</comment>
<sequence>MSKAPRSATANRDWGSDESQTSVMHVDMDAFFALCELARRPELRGLAVIVGGRDRGVVLAATYEARAFGVRSAMPMASAMRLCPQAVVVPPDHRRYSDVSRSIMATMEEITPIVEQVSIDEAFLDVSGARRRLGPPTVIGARLRAHVQAAHGVTCSVGIAKNKFLAKLASTHAKPDGMLLVPAQASVPFLRTLPVGALWGVGEKTEAMLARWGITTVAQLADTDVATLQAAVGRVHGAHLHDLAWGRDPRPVVPTSHERSIGNETTFGADQHDPRAVEVRVLELCDKVAGRLREQGVVTRTVALKVRTSDFRTLTRSRTLDGPTDLARDLYQVGRELLAAVDLRGLPVRLVGVRAENLQPRAGLPEQLTLDEASAERPSTRREAEVALDAVRQRFGSRSIGLGAGGLATTSGRAAEDGERLRDSRHAQAG</sequence>
<evidence type="ECO:0000256" key="2">
    <source>
        <dbReference type="ARBA" id="ARBA00010945"/>
    </source>
</evidence>
<evidence type="ECO:0000256" key="14">
    <source>
        <dbReference type="ARBA" id="ARBA00025589"/>
    </source>
</evidence>
<reference evidence="19 20" key="1">
    <citation type="submission" date="2019-02" db="EMBL/GenBank/DDBJ databases">
        <title>Sequencing the genomes of 1000 actinobacteria strains.</title>
        <authorList>
            <person name="Klenk H.-P."/>
        </authorList>
    </citation>
    <scope>NUCLEOTIDE SEQUENCE [LARGE SCALE GENOMIC DNA]</scope>
    <source>
        <strain evidence="19 20">DSM 16932</strain>
    </source>
</reference>
<dbReference type="HAMAP" id="MF_01113">
    <property type="entry name" value="DNApol_IV"/>
    <property type="match status" value="1"/>
</dbReference>
<evidence type="ECO:0000256" key="4">
    <source>
        <dbReference type="ARBA" id="ARBA00022490"/>
    </source>
</evidence>
<dbReference type="NCBIfam" id="NF003015">
    <property type="entry name" value="PRK03858.1"/>
    <property type="match status" value="1"/>
</dbReference>
<comment type="catalytic activity">
    <reaction evidence="15 16">
        <text>DNA(n) + a 2'-deoxyribonucleoside 5'-triphosphate = DNA(n+1) + diphosphate</text>
        <dbReference type="Rhea" id="RHEA:22508"/>
        <dbReference type="Rhea" id="RHEA-COMP:17339"/>
        <dbReference type="Rhea" id="RHEA-COMP:17340"/>
        <dbReference type="ChEBI" id="CHEBI:33019"/>
        <dbReference type="ChEBI" id="CHEBI:61560"/>
        <dbReference type="ChEBI" id="CHEBI:173112"/>
        <dbReference type="EC" id="2.7.7.7"/>
    </reaction>
</comment>
<name>A0A4Q7M1L8_9MICO</name>
<evidence type="ECO:0000256" key="7">
    <source>
        <dbReference type="ARBA" id="ARBA00022705"/>
    </source>
</evidence>
<dbReference type="NCBIfam" id="NF002751">
    <property type="entry name" value="PRK02794.1"/>
    <property type="match status" value="1"/>
</dbReference>
<dbReference type="FunFam" id="3.30.1490.100:FF:000004">
    <property type="entry name" value="DNA polymerase IV"/>
    <property type="match status" value="1"/>
</dbReference>
<dbReference type="AlphaFoldDB" id="A0A4Q7M1L8"/>
<feature type="binding site" evidence="16">
    <location>
        <position position="27"/>
    </location>
    <ligand>
        <name>Mg(2+)</name>
        <dbReference type="ChEBI" id="CHEBI:18420"/>
    </ligand>
</feature>
<dbReference type="GO" id="GO:0005829">
    <property type="term" value="C:cytosol"/>
    <property type="evidence" value="ECO:0007669"/>
    <property type="project" value="TreeGrafter"/>
</dbReference>
<keyword evidence="12 16" id="KW-0238">DNA-binding</keyword>
<gene>
    <name evidence="16" type="primary">dinB</name>
    <name evidence="19" type="ORF">EV386_1602</name>
</gene>
<dbReference type="PANTHER" id="PTHR11076:SF33">
    <property type="entry name" value="DNA POLYMERASE KAPPA"/>
    <property type="match status" value="1"/>
</dbReference>